<feature type="region of interest" description="Disordered" evidence="5">
    <location>
        <begin position="121"/>
        <end position="244"/>
    </location>
</feature>
<dbReference type="Pfam" id="PF10334">
    <property type="entry name" value="BRE4"/>
    <property type="match status" value="1"/>
</dbReference>
<reference evidence="9 10" key="1">
    <citation type="journal article" date="2015" name="Front. Microbiol.">
        <title>Genome sequence of the plant growth promoting endophytic yeast Rhodotorula graminis WP1.</title>
        <authorList>
            <person name="Firrincieli A."/>
            <person name="Otillar R."/>
            <person name="Salamov A."/>
            <person name="Schmutz J."/>
            <person name="Khan Z."/>
            <person name="Redman R.S."/>
            <person name="Fleck N.D."/>
            <person name="Lindquist E."/>
            <person name="Grigoriev I.V."/>
            <person name="Doty S.L."/>
        </authorList>
    </citation>
    <scope>NUCLEOTIDE SEQUENCE [LARGE SCALE GENOMIC DNA]</scope>
    <source>
        <strain evidence="9 10">WP1</strain>
    </source>
</reference>
<evidence type="ECO:0000313" key="10">
    <source>
        <dbReference type="Proteomes" id="UP000053890"/>
    </source>
</evidence>
<accession>A0A194S642</accession>
<feature type="transmembrane region" description="Helical" evidence="6">
    <location>
        <begin position="353"/>
        <end position="375"/>
    </location>
</feature>
<evidence type="ECO:0000256" key="6">
    <source>
        <dbReference type="SAM" id="Phobius"/>
    </source>
</evidence>
<dbReference type="OrthoDB" id="68611at2759"/>
<keyword evidence="4 6" id="KW-0472">Membrane</keyword>
<feature type="transmembrane region" description="Helical" evidence="6">
    <location>
        <begin position="938"/>
        <end position="954"/>
    </location>
</feature>
<evidence type="ECO:0000259" key="8">
    <source>
        <dbReference type="Pfam" id="PF13515"/>
    </source>
</evidence>
<feature type="domain" description="DUF2421" evidence="7">
    <location>
        <begin position="1046"/>
        <end position="1155"/>
    </location>
</feature>
<dbReference type="Proteomes" id="UP000053890">
    <property type="component" value="Unassembled WGS sequence"/>
</dbReference>
<keyword evidence="10" id="KW-1185">Reference proteome</keyword>
<feature type="transmembrane region" description="Helical" evidence="6">
    <location>
        <begin position="419"/>
        <end position="437"/>
    </location>
</feature>
<feature type="transmembrane region" description="Helical" evidence="6">
    <location>
        <begin position="382"/>
        <end position="399"/>
    </location>
</feature>
<evidence type="ECO:0000313" key="9">
    <source>
        <dbReference type="EMBL" id="KPV76014.1"/>
    </source>
</evidence>
<dbReference type="Pfam" id="PF13515">
    <property type="entry name" value="FUSC_2"/>
    <property type="match status" value="1"/>
</dbReference>
<feature type="domain" description="Integral membrane bound transporter" evidence="8">
    <location>
        <begin position="846"/>
        <end position="981"/>
    </location>
</feature>
<dbReference type="GeneID" id="28977069"/>
<dbReference type="InterPro" id="IPR018820">
    <property type="entry name" value="BRE4-related_DUF2421"/>
</dbReference>
<feature type="compositionally biased region" description="Acidic residues" evidence="5">
    <location>
        <begin position="219"/>
        <end position="231"/>
    </location>
</feature>
<dbReference type="PRINTS" id="PR02047">
    <property type="entry name" value="BREFELDNASP4"/>
</dbReference>
<organism evidence="9 10">
    <name type="scientific">Rhodotorula graminis (strain WP1)</name>
    <dbReference type="NCBI Taxonomy" id="578459"/>
    <lineage>
        <taxon>Eukaryota</taxon>
        <taxon>Fungi</taxon>
        <taxon>Dikarya</taxon>
        <taxon>Basidiomycota</taxon>
        <taxon>Pucciniomycotina</taxon>
        <taxon>Microbotryomycetes</taxon>
        <taxon>Sporidiobolales</taxon>
        <taxon>Sporidiobolaceae</taxon>
        <taxon>Rhodotorula</taxon>
    </lineage>
</organism>
<keyword evidence="3 6" id="KW-1133">Transmembrane helix</keyword>
<evidence type="ECO:0000256" key="5">
    <source>
        <dbReference type="SAM" id="MobiDB-lite"/>
    </source>
</evidence>
<evidence type="ECO:0000256" key="3">
    <source>
        <dbReference type="ARBA" id="ARBA00022989"/>
    </source>
</evidence>
<gene>
    <name evidence="9" type="ORF">RHOBADRAFT_53014</name>
</gene>
<feature type="transmembrane region" description="Helical" evidence="6">
    <location>
        <begin position="832"/>
        <end position="851"/>
    </location>
</feature>
<dbReference type="OMA" id="INEHFRH"/>
<feature type="transmembrane region" description="Helical" evidence="6">
    <location>
        <begin position="863"/>
        <end position="882"/>
    </location>
</feature>
<dbReference type="InterPro" id="IPR052430">
    <property type="entry name" value="IVT-Associated"/>
</dbReference>
<dbReference type="EMBL" id="KQ474077">
    <property type="protein sequence ID" value="KPV76014.1"/>
    <property type="molecule type" value="Genomic_DNA"/>
</dbReference>
<feature type="transmembrane region" description="Helical" evidence="6">
    <location>
        <begin position="966"/>
        <end position="986"/>
    </location>
</feature>
<name>A0A194S642_RHOGW</name>
<keyword evidence="2 6" id="KW-0812">Transmembrane</keyword>
<evidence type="ECO:0000256" key="1">
    <source>
        <dbReference type="ARBA" id="ARBA00004141"/>
    </source>
</evidence>
<feature type="non-terminal residue" evidence="9">
    <location>
        <position position="1307"/>
    </location>
</feature>
<dbReference type="InterPro" id="IPR049453">
    <property type="entry name" value="Memb_transporter_dom"/>
</dbReference>
<comment type="subcellular location">
    <subcellularLocation>
        <location evidence="1">Membrane</location>
        <topology evidence="1">Multi-pass membrane protein</topology>
    </subcellularLocation>
</comment>
<protein>
    <submittedName>
        <fullName evidence="9">Uncharacterized protein</fullName>
    </submittedName>
</protein>
<sequence>MKANRETKSTLLASLGHSLSQATYLRPRQRLRSGVLQELRDLPAAVAPFHDASTYSRLVASLGPSSWGTVASPHRQSLPAVDAGRQGGLWEAGRYRTPAERAEHEGNPESWGVLTTALGRASVSSEDAGASPRRTTRRKSRSSLRVQSSSRERVERPRARTLTESTLQEEPETYSVADSSFDLGAGSDEAAGQQGRDGATAGDGDAKSRASAPSLQEESGADEGTEDDDDEHPPLLHRAGPASSSARSILGRHVYPPSPLVKNILKCVLAYYIGELFTFVPILSDLVGEPWDVDGPVRNAHVVATVAVYFMPARTIGGMIEADLFLLVGAAYAAFLTCGSMASAVLFDHYDLLGYGHAFILVCWLGGGYAALAYVKVAFGKPTVATACSLVSLVCSSILTKEGAIHVGKFDGRAISQVLLLAAFGSAISNAICFLVWPQSATSKLQADLNNTLSSFSTLLDMLTKTFLLDTDFSTSPETLKKAIDAHQASFTTLKASLSQAKFEVFDSRMAGTSTSYDQVVASMTRLAQGLTGMRAGCALQWELLRARDEGRLDGSEVGGEAVSDDKRAELLDEMVVLERFRERVGPSLQQLSTISKQSLSFLRTSFIRTKAGSNARAELRRDDPETALSADELLTLQSELEQSLNLFKREHSKAVKVLYRSLPEKTLFGGEGLPDPFANPSSSATQAPNDNLFRIYHFAFNYEEWAGELLHLLDVFIHIRATEEIVERKLVDRRRRWGPVAGLARFAGLLVGSRSARAAETSLNQKAALLRKQFSRALQTPARKRRSVFPQIVDGALSSHQVDGANLTFVARLKLNFWRVGWQMRQPAVRFAVKTGFGAAVLCSAAFIPRLRPLWLEWRGEWALISFIVVMAPALGATNFLAAGRVVGTATGALVAVACTLAFPENAYVLPVLGAVFSAPCFYVAITRPQYAPASRFVLLTFNLTCLYCFNLREADIPVESIALHRFAAVTVGVLWGLLVSSYVWPFEARRELRSGLSEFFLNASYLYERIVKAYSFGDSPVSRQSTIQGISNERTALVPPQPDEDFVAMEIELQLTLIRVSGLLASTKHEPRLKGPFPVHEYRPVLAACQAILDSLTAIVRMTKRDAWLAVIRRDYVLPVNRERREMVGNVVLFLSLLSSAVVLKTPLPAYLPPAAEARQRLVARLRDLDIVRRRLVRGGSESLLYYAYTTSMKDVISSSTTSAQASSVSSASLADPRSPTSRPCSTPRPSRLTTRAATTSRRPTHAALRDYFPSLILPRTLSRSLYPIATLNLAIATLDSPPQLDLVRLSLAFCSREADTMWRD</sequence>
<feature type="compositionally biased region" description="Low complexity" evidence="5">
    <location>
        <begin position="190"/>
        <end position="203"/>
    </location>
</feature>
<evidence type="ECO:0000259" key="7">
    <source>
        <dbReference type="Pfam" id="PF10334"/>
    </source>
</evidence>
<proteinExistence type="predicted"/>
<feature type="transmembrane region" description="Helical" evidence="6">
    <location>
        <begin position="324"/>
        <end position="347"/>
    </location>
</feature>
<evidence type="ECO:0000256" key="4">
    <source>
        <dbReference type="ARBA" id="ARBA00023136"/>
    </source>
</evidence>
<dbReference type="PANTHER" id="PTHR47804">
    <property type="entry name" value="60S RIBOSOMAL PROTEIN L19"/>
    <property type="match status" value="1"/>
</dbReference>
<dbReference type="GO" id="GO:0016020">
    <property type="term" value="C:membrane"/>
    <property type="evidence" value="ECO:0007669"/>
    <property type="project" value="UniProtKB-SubCell"/>
</dbReference>
<feature type="region of interest" description="Disordered" evidence="5">
    <location>
        <begin position="1210"/>
        <end position="1244"/>
    </location>
</feature>
<dbReference type="STRING" id="578459.A0A194S642"/>
<dbReference type="PANTHER" id="PTHR47804:SF1">
    <property type="entry name" value="DUF2421 DOMAIN-CONTAINING PROTEIN"/>
    <property type="match status" value="1"/>
</dbReference>
<dbReference type="RefSeq" id="XP_018272063.1">
    <property type="nucleotide sequence ID" value="XM_018416621.1"/>
</dbReference>
<evidence type="ECO:0000256" key="2">
    <source>
        <dbReference type="ARBA" id="ARBA00022692"/>
    </source>
</evidence>
<dbReference type="InterPro" id="IPR023244">
    <property type="entry name" value="Brefeldin_A-sensitivity_4"/>
</dbReference>